<dbReference type="Gene3D" id="3.20.20.100">
    <property type="entry name" value="NADP-dependent oxidoreductase domain"/>
    <property type="match status" value="1"/>
</dbReference>
<name>A0ABZ3FAM4_9HELI</name>
<organism evidence="2 3">
    <name type="scientific">Helicobacter mastomyrinus</name>
    <dbReference type="NCBI Taxonomy" id="287948"/>
    <lineage>
        <taxon>Bacteria</taxon>
        <taxon>Pseudomonadati</taxon>
        <taxon>Campylobacterota</taxon>
        <taxon>Epsilonproteobacteria</taxon>
        <taxon>Campylobacterales</taxon>
        <taxon>Helicobacteraceae</taxon>
        <taxon>Helicobacter</taxon>
    </lineage>
</organism>
<protein>
    <submittedName>
        <fullName evidence="2">Aldo/keto reductase</fullName>
    </submittedName>
</protein>
<dbReference type="Proteomes" id="UP001434737">
    <property type="component" value="Chromosome"/>
</dbReference>
<evidence type="ECO:0000259" key="1">
    <source>
        <dbReference type="Pfam" id="PF00248"/>
    </source>
</evidence>
<feature type="domain" description="NADP-dependent oxidoreductase" evidence="1">
    <location>
        <begin position="1"/>
        <end position="49"/>
    </location>
</feature>
<evidence type="ECO:0000313" key="2">
    <source>
        <dbReference type="EMBL" id="XAM19116.1"/>
    </source>
</evidence>
<reference evidence="2 3" key="1">
    <citation type="submission" date="2024-02" db="EMBL/GenBank/DDBJ databases">
        <title>Genome and pathogenicity analysis of Helicobacter mastomyrinus isolated from mice.</title>
        <authorList>
            <person name="Zhu L."/>
        </authorList>
    </citation>
    <scope>NUCLEOTIDE SEQUENCE [LARGE SCALE GENOMIC DNA]</scope>
    <source>
        <strain evidence="2 3">Hm-17</strain>
    </source>
</reference>
<accession>A0ABZ3FAM4</accession>
<dbReference type="RefSeq" id="WP_343354254.1">
    <property type="nucleotide sequence ID" value="NZ_CP145316.1"/>
</dbReference>
<dbReference type="SUPFAM" id="SSF51430">
    <property type="entry name" value="NAD(P)-linked oxidoreductase"/>
    <property type="match status" value="1"/>
</dbReference>
<keyword evidence="3" id="KW-1185">Reference proteome</keyword>
<dbReference type="InterPro" id="IPR036812">
    <property type="entry name" value="NAD(P)_OxRdtase_dom_sf"/>
</dbReference>
<sequence length="73" mass="8012">MAQILLAWLLSQRNFIIPIPETTKIRRLGENLNASLISFSKAELDEINANLSKITIVGERYAPGSDATKSVGL</sequence>
<gene>
    <name evidence="2" type="ORF">V3I05_05495</name>
</gene>
<proteinExistence type="predicted"/>
<dbReference type="InterPro" id="IPR023210">
    <property type="entry name" value="NADP_OxRdtase_dom"/>
</dbReference>
<dbReference type="Pfam" id="PF00248">
    <property type="entry name" value="Aldo_ket_red"/>
    <property type="match status" value="1"/>
</dbReference>
<dbReference type="EMBL" id="CP145316">
    <property type="protein sequence ID" value="XAM19116.1"/>
    <property type="molecule type" value="Genomic_DNA"/>
</dbReference>
<evidence type="ECO:0000313" key="3">
    <source>
        <dbReference type="Proteomes" id="UP001434737"/>
    </source>
</evidence>